<comment type="caution">
    <text evidence="5">The sequence shown here is derived from an EMBL/GenBank/DDBJ whole genome shotgun (WGS) entry which is preliminary data.</text>
</comment>
<dbReference type="EMBL" id="MWWR01000004">
    <property type="protein sequence ID" value="OZG52345.1"/>
    <property type="molecule type" value="Genomic_DNA"/>
</dbReference>
<evidence type="ECO:0000313" key="6">
    <source>
        <dbReference type="Proteomes" id="UP000216725"/>
    </source>
</evidence>
<reference evidence="5 6" key="1">
    <citation type="journal article" date="2017" name="BMC Genomics">
        <title>Comparative genomic and phylogenomic analyses of the Bifidobacteriaceae family.</title>
        <authorList>
            <person name="Lugli G.A."/>
            <person name="Milani C."/>
            <person name="Turroni F."/>
            <person name="Duranti S."/>
            <person name="Mancabelli L."/>
            <person name="Mangifesta M."/>
            <person name="Ferrario C."/>
            <person name="Modesto M."/>
            <person name="Mattarelli P."/>
            <person name="Jiri K."/>
            <person name="van Sinderen D."/>
            <person name="Ventura M."/>
        </authorList>
    </citation>
    <scope>NUCLEOTIDE SEQUENCE [LARGE SCALE GENOMIC DNA]</scope>
    <source>
        <strain evidence="5 6">DSM 24742</strain>
    </source>
</reference>
<dbReference type="OrthoDB" id="9809878at2"/>
<keyword evidence="6" id="KW-1185">Reference proteome</keyword>
<evidence type="ECO:0000256" key="1">
    <source>
        <dbReference type="ARBA" id="ARBA00023125"/>
    </source>
</evidence>
<comment type="caution">
    <text evidence="2">Lacks conserved residue(s) required for the propagation of feature annotation.</text>
</comment>
<organism evidence="5 6">
    <name type="scientific">Pseudoscardovia radai</name>
    <dbReference type="NCBI Taxonomy" id="987066"/>
    <lineage>
        <taxon>Bacteria</taxon>
        <taxon>Bacillati</taxon>
        <taxon>Actinomycetota</taxon>
        <taxon>Actinomycetes</taxon>
        <taxon>Bifidobacteriales</taxon>
        <taxon>Bifidobacteriaceae</taxon>
        <taxon>Pseudoscardovia</taxon>
    </lineage>
</organism>
<protein>
    <recommendedName>
        <fullName evidence="2 3">Single-stranded DNA-binding protein</fullName>
        <shortName evidence="2">SSB</shortName>
    </recommendedName>
</protein>
<dbReference type="HAMAP" id="MF_00984">
    <property type="entry name" value="SSB"/>
    <property type="match status" value="1"/>
</dbReference>
<gene>
    <name evidence="5" type="ORF">PSRA_0534</name>
</gene>
<evidence type="ECO:0000313" key="5">
    <source>
        <dbReference type="EMBL" id="OZG52345.1"/>
    </source>
</evidence>
<comment type="subunit">
    <text evidence="2">Homotetramer.</text>
</comment>
<evidence type="ECO:0000256" key="2">
    <source>
        <dbReference type="HAMAP-Rule" id="MF_00984"/>
    </source>
</evidence>
<dbReference type="Pfam" id="PF00436">
    <property type="entry name" value="SSB"/>
    <property type="match status" value="1"/>
</dbReference>
<dbReference type="AlphaFoldDB" id="A0A261EZS6"/>
<accession>A0A261EZS6</accession>
<dbReference type="PROSITE" id="PS50935">
    <property type="entry name" value="SSB"/>
    <property type="match status" value="1"/>
</dbReference>
<dbReference type="Proteomes" id="UP000216725">
    <property type="component" value="Unassembled WGS sequence"/>
</dbReference>
<dbReference type="NCBIfam" id="NF005851">
    <property type="entry name" value="PRK07772.1"/>
    <property type="match status" value="1"/>
</dbReference>
<dbReference type="GO" id="GO:0003697">
    <property type="term" value="F:single-stranded DNA binding"/>
    <property type="evidence" value="ECO:0007669"/>
    <property type="project" value="UniProtKB-UniRule"/>
</dbReference>
<dbReference type="InterPro" id="IPR000424">
    <property type="entry name" value="Primosome_PriB/ssb"/>
</dbReference>
<feature type="compositionally biased region" description="Low complexity" evidence="4">
    <location>
        <begin position="169"/>
        <end position="183"/>
    </location>
</feature>
<dbReference type="NCBIfam" id="TIGR00621">
    <property type="entry name" value="ssb"/>
    <property type="match status" value="1"/>
</dbReference>
<name>A0A261EZS6_9BIFI</name>
<keyword evidence="1 2" id="KW-0238">DNA-binding</keyword>
<evidence type="ECO:0000256" key="4">
    <source>
        <dbReference type="SAM" id="MobiDB-lite"/>
    </source>
</evidence>
<dbReference type="GO" id="GO:0006260">
    <property type="term" value="P:DNA replication"/>
    <property type="evidence" value="ECO:0007669"/>
    <property type="project" value="InterPro"/>
</dbReference>
<feature type="region of interest" description="Disordered" evidence="4">
    <location>
        <begin position="169"/>
        <end position="219"/>
    </location>
</feature>
<dbReference type="InterPro" id="IPR011344">
    <property type="entry name" value="ssDNA-bd"/>
</dbReference>
<evidence type="ECO:0000256" key="3">
    <source>
        <dbReference type="RuleBase" id="RU000524"/>
    </source>
</evidence>
<dbReference type="GO" id="GO:0009295">
    <property type="term" value="C:nucleoid"/>
    <property type="evidence" value="ECO:0007669"/>
    <property type="project" value="TreeGrafter"/>
</dbReference>
<dbReference type="RefSeq" id="WP_094660370.1">
    <property type="nucleotide sequence ID" value="NZ_JBKZBR010000011.1"/>
</dbReference>
<dbReference type="Gene3D" id="2.40.50.140">
    <property type="entry name" value="Nucleic acid-binding proteins"/>
    <property type="match status" value="1"/>
</dbReference>
<proteinExistence type="inferred from homology"/>
<dbReference type="PANTHER" id="PTHR10302:SF27">
    <property type="entry name" value="SINGLE-STRANDED DNA-BINDING PROTEIN"/>
    <property type="match status" value="1"/>
</dbReference>
<sequence length="219" mass="22275">MAGETTITVIGNLVADPELRTVGSGSTVCDFRIASTPRTYNRQTQQWTDGQALFLSCSAWDSQYNKLASNIASSLSKGMRVIVQGNLTQRSYTAQDGSQRTVFELRVLEAGPALSRASATVNRQGGAGGYNGGGYNGGGNGYAGGAGYGGGNAGRGGYSGGYNRGGNAAPAAANNPSQGAPQQDVWAVESGNGANSFGTFGHSDSADSSDADEFGDGVF</sequence>
<feature type="compositionally biased region" description="Acidic residues" evidence="4">
    <location>
        <begin position="207"/>
        <end position="219"/>
    </location>
</feature>
<dbReference type="CDD" id="cd04496">
    <property type="entry name" value="SSB_OBF"/>
    <property type="match status" value="1"/>
</dbReference>
<dbReference type="SUPFAM" id="SSF50249">
    <property type="entry name" value="Nucleic acid-binding proteins"/>
    <property type="match status" value="1"/>
</dbReference>
<dbReference type="InterPro" id="IPR012340">
    <property type="entry name" value="NA-bd_OB-fold"/>
</dbReference>
<dbReference type="PANTHER" id="PTHR10302">
    <property type="entry name" value="SINGLE-STRANDED DNA-BINDING PROTEIN"/>
    <property type="match status" value="1"/>
</dbReference>